<dbReference type="InterPro" id="IPR023393">
    <property type="entry name" value="START-like_dom_sf"/>
</dbReference>
<dbReference type="EMBL" id="JASCQO010000049">
    <property type="protein sequence ID" value="MDI5935721.1"/>
    <property type="molecule type" value="Genomic_DNA"/>
</dbReference>
<evidence type="ECO:0000313" key="4">
    <source>
        <dbReference type="Proteomes" id="UP001244242"/>
    </source>
</evidence>
<proteinExistence type="inferred from homology"/>
<protein>
    <submittedName>
        <fullName evidence="3">SRPBCC domain-containing protein</fullName>
    </submittedName>
</protein>
<comment type="similarity">
    <text evidence="1">Belongs to the AHA1 family.</text>
</comment>
<name>A0ABT6VSG0_9GAMM</name>
<dbReference type="SUPFAM" id="SSF55961">
    <property type="entry name" value="Bet v1-like"/>
    <property type="match status" value="2"/>
</dbReference>
<feature type="domain" description="Activator of Hsp90 ATPase homologue 1/2-like C-terminal" evidence="2">
    <location>
        <begin position="17"/>
        <end position="140"/>
    </location>
</feature>
<evidence type="ECO:0000313" key="3">
    <source>
        <dbReference type="EMBL" id="MDI5935721.1"/>
    </source>
</evidence>
<dbReference type="Gene3D" id="3.30.530.20">
    <property type="match status" value="2"/>
</dbReference>
<organism evidence="3 4">
    <name type="scientific">Halomonas kalidii</name>
    <dbReference type="NCBI Taxonomy" id="3043293"/>
    <lineage>
        <taxon>Bacteria</taxon>
        <taxon>Pseudomonadati</taxon>
        <taxon>Pseudomonadota</taxon>
        <taxon>Gammaproteobacteria</taxon>
        <taxon>Oceanospirillales</taxon>
        <taxon>Halomonadaceae</taxon>
        <taxon>Halomonas</taxon>
    </lineage>
</organism>
<dbReference type="CDD" id="cd07814">
    <property type="entry name" value="SRPBCC_CalC_Aha1-like"/>
    <property type="match status" value="1"/>
</dbReference>
<reference evidence="3 4" key="1">
    <citation type="submission" date="2023-04" db="EMBL/GenBank/DDBJ databases">
        <title>Halomonas strains isolated from rhizosphere soil.</title>
        <authorList>
            <person name="Xu L."/>
            <person name="Sun J.-Q."/>
        </authorList>
    </citation>
    <scope>NUCLEOTIDE SEQUENCE [LARGE SCALE GENOMIC DNA]</scope>
    <source>
        <strain evidence="3 4">LN1S58</strain>
    </source>
</reference>
<sequence>MTDDNHISVSISRDFAASPERLFDAWLDPAMVRHWFAPGLGEMVRVEIDPRVGGTFRLDQQRGDELAQHWGTYVELERPRRLVFSWCVDGVDGEDLVTIDIAPVETGSRLTITHRMEADFAEYADLTRQGWGMMLEGMARGLASQSQHGQLFAPDSIRFERLLPGPIERVWAYLTESDKRARWLAAGSMAPRPGSAFALHFDHAGLSPQRAPAPDRFRHFEGGCTTQHEIRRFEPPHVLVMTWGDGREGPSEVTFELSEEGNRVRLVLTHRRLGDVDTLVDVAGGWHTHLAILVEVLEGRTPPPFWPLFERMEEEYRWHITSRRT</sequence>
<gene>
    <name evidence="3" type="ORF">QLQ84_18170</name>
</gene>
<evidence type="ECO:0000259" key="2">
    <source>
        <dbReference type="Pfam" id="PF08327"/>
    </source>
</evidence>
<keyword evidence="4" id="KW-1185">Reference proteome</keyword>
<dbReference type="CDD" id="cd08899">
    <property type="entry name" value="SRPBCC_CalC_Aha1-like_6"/>
    <property type="match status" value="1"/>
</dbReference>
<accession>A0ABT6VSG0</accession>
<feature type="domain" description="Activator of Hsp90 ATPase homologue 1/2-like C-terminal" evidence="2">
    <location>
        <begin position="166"/>
        <end position="298"/>
    </location>
</feature>
<evidence type="ECO:0000256" key="1">
    <source>
        <dbReference type="ARBA" id="ARBA00006817"/>
    </source>
</evidence>
<dbReference type="InterPro" id="IPR013538">
    <property type="entry name" value="ASHA1/2-like_C"/>
</dbReference>
<dbReference type="Pfam" id="PF08327">
    <property type="entry name" value="AHSA1"/>
    <property type="match status" value="2"/>
</dbReference>
<dbReference type="Proteomes" id="UP001244242">
    <property type="component" value="Unassembled WGS sequence"/>
</dbReference>
<comment type="caution">
    <text evidence="3">The sequence shown here is derived from an EMBL/GenBank/DDBJ whole genome shotgun (WGS) entry which is preliminary data.</text>
</comment>
<dbReference type="RefSeq" id="WP_282723148.1">
    <property type="nucleotide sequence ID" value="NZ_JASCQO010000049.1"/>
</dbReference>